<dbReference type="Gene3D" id="3.40.50.300">
    <property type="entry name" value="P-loop containing nucleotide triphosphate hydrolases"/>
    <property type="match status" value="1"/>
</dbReference>
<organism evidence="2 3">
    <name type="scientific">Clostridium chromiireducens</name>
    <dbReference type="NCBI Taxonomy" id="225345"/>
    <lineage>
        <taxon>Bacteria</taxon>
        <taxon>Bacillati</taxon>
        <taxon>Bacillota</taxon>
        <taxon>Clostridia</taxon>
        <taxon>Eubacteriales</taxon>
        <taxon>Clostridiaceae</taxon>
        <taxon>Clostridium</taxon>
    </lineage>
</organism>
<dbReference type="SUPFAM" id="SSF55729">
    <property type="entry name" value="Acyl-CoA N-acyltransferases (Nat)"/>
    <property type="match status" value="1"/>
</dbReference>
<accession>A0A399IT17</accession>
<keyword evidence="2" id="KW-0808">Transferase</keyword>
<gene>
    <name evidence="2" type="ORF">D2A34_09715</name>
</gene>
<dbReference type="Proteomes" id="UP000265930">
    <property type="component" value="Unassembled WGS sequence"/>
</dbReference>
<dbReference type="SUPFAM" id="SSF52540">
    <property type="entry name" value="P-loop containing nucleoside triphosphate hydrolases"/>
    <property type="match status" value="1"/>
</dbReference>
<evidence type="ECO:0000313" key="3">
    <source>
        <dbReference type="Proteomes" id="UP000265930"/>
    </source>
</evidence>
<dbReference type="PANTHER" id="PTHR43792">
    <property type="entry name" value="GNAT FAMILY, PUTATIVE (AFU_ORTHOLOGUE AFUA_3G00765)-RELATED-RELATED"/>
    <property type="match status" value="1"/>
</dbReference>
<dbReference type="InterPro" id="IPR016181">
    <property type="entry name" value="Acyl_CoA_acyltransferase"/>
</dbReference>
<dbReference type="InterPro" id="IPR027417">
    <property type="entry name" value="P-loop_NTPase"/>
</dbReference>
<dbReference type="PROSITE" id="PS51186">
    <property type="entry name" value="GNAT"/>
    <property type="match status" value="1"/>
</dbReference>
<dbReference type="AlphaFoldDB" id="A0A399IT17"/>
<proteinExistence type="predicted"/>
<name>A0A399IT17_9CLOT</name>
<dbReference type="EMBL" id="QXDJ01000002">
    <property type="protein sequence ID" value="RII35459.1"/>
    <property type="molecule type" value="Genomic_DNA"/>
</dbReference>
<dbReference type="CDD" id="cd04301">
    <property type="entry name" value="NAT_SF"/>
    <property type="match status" value="1"/>
</dbReference>
<dbReference type="InterPro" id="IPR000182">
    <property type="entry name" value="GNAT_dom"/>
</dbReference>
<evidence type="ECO:0000313" key="2">
    <source>
        <dbReference type="EMBL" id="RII35459.1"/>
    </source>
</evidence>
<sequence>MNIQNNILKYHLRNVYFICGTACAGKTTISKILAEKHGFYLYDMDKEYSAHRSISDELHQPDTCYHGKNFHEQWMRPIKEQARWNINSLKEQTEMVLIDLIKLSENQIVVADVLYTPDYIQEIIDYSHLVFLTVDKSMIRETYFNRPEKREFYEFVKHQEMEYTYFENIFQSLELTNEIEQKMMRDSGFLILERKADSTKEEMLSQIEKHFGLYEDDNSVYINAERLYIRPFEEKDFEQFETLLDLYPGWQMEKAHSRRFFDWHLSNYEKMDIEHGYICLGVFLKESNKLIGNIGLNEHDDLHVPELDYGIVEDYRGKGYAKEATKAALIWAKSYFDIPYLVGTAEVSNIASQKVLEYCGFKLEGVNNLEVHIENARYDFKTYKYSF</sequence>
<feature type="domain" description="N-acetyltransferase" evidence="1">
    <location>
        <begin position="227"/>
        <end position="384"/>
    </location>
</feature>
<reference evidence="2 3" key="1">
    <citation type="submission" date="2018-08" db="EMBL/GenBank/DDBJ databases">
        <title>Genome of Clostridium chromiireducens C1, DSM12136.</title>
        <authorList>
            <person name="Xing M."/>
            <person name="Wei Y."/>
            <person name="Ang E.L."/>
            <person name="Zhao H."/>
            <person name="Zhang Y."/>
        </authorList>
    </citation>
    <scope>NUCLEOTIDE SEQUENCE [LARGE SCALE GENOMIC DNA]</scope>
    <source>
        <strain evidence="2 3">C1</strain>
    </source>
</reference>
<dbReference type="InterPro" id="IPR051531">
    <property type="entry name" value="N-acetyltransferase"/>
</dbReference>
<dbReference type="GO" id="GO:0016747">
    <property type="term" value="F:acyltransferase activity, transferring groups other than amino-acyl groups"/>
    <property type="evidence" value="ECO:0007669"/>
    <property type="project" value="InterPro"/>
</dbReference>
<dbReference type="RefSeq" id="WP_119366480.1">
    <property type="nucleotide sequence ID" value="NZ_QXDJ01000002.1"/>
</dbReference>
<protein>
    <submittedName>
        <fullName evidence="2">GNAT family N-acetyltransferase</fullName>
    </submittedName>
</protein>
<dbReference type="Pfam" id="PF13302">
    <property type="entry name" value="Acetyltransf_3"/>
    <property type="match status" value="1"/>
</dbReference>
<dbReference type="PANTHER" id="PTHR43792:SF1">
    <property type="entry name" value="N-ACETYLTRANSFERASE DOMAIN-CONTAINING PROTEIN"/>
    <property type="match status" value="1"/>
</dbReference>
<dbReference type="Pfam" id="PF13238">
    <property type="entry name" value="AAA_18"/>
    <property type="match status" value="1"/>
</dbReference>
<dbReference type="Gene3D" id="3.40.630.30">
    <property type="match status" value="1"/>
</dbReference>
<comment type="caution">
    <text evidence="2">The sequence shown here is derived from an EMBL/GenBank/DDBJ whole genome shotgun (WGS) entry which is preliminary data.</text>
</comment>
<evidence type="ECO:0000259" key="1">
    <source>
        <dbReference type="PROSITE" id="PS51186"/>
    </source>
</evidence>